<organism evidence="11 12">
    <name type="scientific">Rahnella aquatilis (strain ATCC 33071 / DSM 4594 / JCM 1683 / NBRC 105701 / NCIMB 13365 / CIP 78.65)</name>
    <dbReference type="NCBI Taxonomy" id="745277"/>
    <lineage>
        <taxon>Bacteria</taxon>
        <taxon>Pseudomonadati</taxon>
        <taxon>Pseudomonadota</taxon>
        <taxon>Gammaproteobacteria</taxon>
        <taxon>Enterobacterales</taxon>
        <taxon>Yersiniaceae</taxon>
        <taxon>Rahnella</taxon>
    </lineage>
</organism>
<dbReference type="AlphaFoldDB" id="H2IQ89"/>
<feature type="transmembrane region" description="Helical" evidence="7">
    <location>
        <begin position="287"/>
        <end position="305"/>
    </location>
</feature>
<dbReference type="PANTHER" id="PTHR10590">
    <property type="entry name" value="SODIUM/NUCLEOSIDE COTRANSPORTER"/>
    <property type="match status" value="1"/>
</dbReference>
<feature type="transmembrane region" description="Helical" evidence="7">
    <location>
        <begin position="34"/>
        <end position="53"/>
    </location>
</feature>
<sequence length="410" mass="43633">MPQILLVALGMMVLIIIALIFSENRKAINFRTVIGAFIIQASLAAFVLFFPAGEKALFEISGSLSSLMGYSGEGINFIFGDIGKFKFGFIFAFHVLPIIIFMSALFSVLYYLGIMQWVIRIIGKGIQALLKTSPAESMSATANIFAGNTDVFLLMKPYAARMTRSELFALMTGGVASIAGSVLIGYASMGIELRYLVAAAFMSAPGGLLMAKLLYPETESDQIADISFTHTDEERPINIVEAATNGASSGLKLAANVGAMLLALIALIAMVNGMLGWVCSVLGFDGITLQLIFSYIFAPVAWLLGVPGHEILQVGNLLGQKLVLNEFVAYSSFLPLKDSLTEYSQIIITMALAGFANLSAPAALIGVLGGLVPARKSYIAKMGMKVILAGTLSNLMSAALTGFFYLIASS</sequence>
<evidence type="ECO:0000256" key="5">
    <source>
        <dbReference type="ARBA" id="ARBA00022989"/>
    </source>
</evidence>
<name>H2IQ89_RAHAC</name>
<comment type="subcellular location">
    <subcellularLocation>
        <location evidence="1">Cell membrane</location>
        <topology evidence="1">Multi-pass membrane protein</topology>
    </subcellularLocation>
</comment>
<dbReference type="Pfam" id="PF07662">
    <property type="entry name" value="Nucleos_tra2_C"/>
    <property type="match status" value="1"/>
</dbReference>
<dbReference type="RefSeq" id="WP_015698599.1">
    <property type="nucleotide sequence ID" value="NC_016818.1"/>
</dbReference>
<evidence type="ECO:0000256" key="3">
    <source>
        <dbReference type="ARBA" id="ARBA00022475"/>
    </source>
</evidence>
<reference evidence="11 12" key="1">
    <citation type="journal article" date="2012" name="J. Bacteriol.">
        <title>Complete Genome Sequence of Rahnella aquatilis CIP 78.65.</title>
        <authorList>
            <person name="Martinez R.J."/>
            <person name="Bruce D."/>
            <person name="Detter C."/>
            <person name="Goodwin L.A."/>
            <person name="Han J."/>
            <person name="Han C.S."/>
            <person name="Held B."/>
            <person name="Land M.L."/>
            <person name="Mikhailova N."/>
            <person name="Nolan M."/>
            <person name="Pennacchio L."/>
            <person name="Pitluck S."/>
            <person name="Tapia R."/>
            <person name="Woyke T."/>
            <person name="Sobecky P.A."/>
        </authorList>
    </citation>
    <scope>NUCLEOTIDE SEQUENCE [LARGE SCALE GENOMIC DNA]</scope>
    <source>
        <strain evidence="12">ATCC 33071 / DSM 4594 / JCM 1683 / NBRC 105701 / NCIMB 13365 / CIP 78.65</strain>
    </source>
</reference>
<dbReference type="PANTHER" id="PTHR10590:SF4">
    <property type="entry name" value="SOLUTE CARRIER FAMILY 28 MEMBER 3"/>
    <property type="match status" value="1"/>
</dbReference>
<proteinExistence type="inferred from homology"/>
<dbReference type="KEGG" id="raq:Rahaq2_3742"/>
<evidence type="ECO:0000256" key="1">
    <source>
        <dbReference type="ARBA" id="ARBA00004651"/>
    </source>
</evidence>
<evidence type="ECO:0000256" key="7">
    <source>
        <dbReference type="SAM" id="Phobius"/>
    </source>
</evidence>
<keyword evidence="4 7" id="KW-0812">Transmembrane</keyword>
<evidence type="ECO:0000313" key="11">
    <source>
        <dbReference type="EMBL" id="AEX53528.1"/>
    </source>
</evidence>
<feature type="domain" description="Concentrative nucleoside transporter N-terminal" evidence="8">
    <location>
        <begin position="9"/>
        <end position="81"/>
    </location>
</feature>
<keyword evidence="5 7" id="KW-1133">Transmembrane helix</keyword>
<evidence type="ECO:0000259" key="8">
    <source>
        <dbReference type="Pfam" id="PF01773"/>
    </source>
</evidence>
<dbReference type="EMBL" id="CP003244">
    <property type="protein sequence ID" value="AEX53528.1"/>
    <property type="molecule type" value="Genomic_DNA"/>
</dbReference>
<feature type="transmembrane region" description="Helical" evidence="7">
    <location>
        <begin position="386"/>
        <end position="408"/>
    </location>
</feature>
<evidence type="ECO:0000256" key="2">
    <source>
        <dbReference type="ARBA" id="ARBA00009033"/>
    </source>
</evidence>
<keyword evidence="12" id="KW-1185">Reference proteome</keyword>
<feature type="transmembrane region" description="Helical" evidence="7">
    <location>
        <begin position="87"/>
        <end position="112"/>
    </location>
</feature>
<gene>
    <name evidence="11" type="ordered locus">Rahaq2_3742</name>
</gene>
<feature type="domain" description="Concentrative nucleoside transporter C-terminal" evidence="9">
    <location>
        <begin position="195"/>
        <end position="402"/>
    </location>
</feature>
<dbReference type="OrthoDB" id="9766455at2"/>
<accession>H2IQ89</accession>
<keyword evidence="3" id="KW-1003">Cell membrane</keyword>
<dbReference type="InterPro" id="IPR002668">
    <property type="entry name" value="CNT_N_dom"/>
</dbReference>
<dbReference type="Pfam" id="PF07670">
    <property type="entry name" value="Gate"/>
    <property type="match status" value="1"/>
</dbReference>
<feature type="transmembrane region" description="Helical" evidence="7">
    <location>
        <begin position="253"/>
        <end position="275"/>
    </location>
</feature>
<dbReference type="InterPro" id="IPR011657">
    <property type="entry name" value="CNT_C_dom"/>
</dbReference>
<evidence type="ECO:0000256" key="6">
    <source>
        <dbReference type="ARBA" id="ARBA00023136"/>
    </source>
</evidence>
<feature type="transmembrane region" description="Helical" evidence="7">
    <location>
        <begin position="6"/>
        <end position="22"/>
    </location>
</feature>
<dbReference type="GO" id="GO:0005886">
    <property type="term" value="C:plasma membrane"/>
    <property type="evidence" value="ECO:0007669"/>
    <property type="project" value="UniProtKB-SubCell"/>
</dbReference>
<dbReference type="GO" id="GO:0015293">
    <property type="term" value="F:symporter activity"/>
    <property type="evidence" value="ECO:0007669"/>
    <property type="project" value="TreeGrafter"/>
</dbReference>
<comment type="similarity">
    <text evidence="2">Belongs to the concentrative nucleoside transporter (CNT) (TC 2.A.41) family.</text>
</comment>
<feature type="transmembrane region" description="Helical" evidence="7">
    <location>
        <begin position="167"/>
        <end position="189"/>
    </location>
</feature>
<dbReference type="STRING" id="745277.Rahaq2_3742"/>
<evidence type="ECO:0000259" key="10">
    <source>
        <dbReference type="Pfam" id="PF07670"/>
    </source>
</evidence>
<dbReference type="Pfam" id="PF01773">
    <property type="entry name" value="Nucleos_tra2_N"/>
    <property type="match status" value="1"/>
</dbReference>
<dbReference type="PATRIC" id="fig|745277.3.peg.3593"/>
<evidence type="ECO:0000256" key="4">
    <source>
        <dbReference type="ARBA" id="ARBA00022692"/>
    </source>
</evidence>
<dbReference type="InterPro" id="IPR008276">
    <property type="entry name" value="C_nuclsd_transpt"/>
</dbReference>
<feature type="transmembrane region" description="Helical" evidence="7">
    <location>
        <begin position="346"/>
        <end position="374"/>
    </location>
</feature>
<protein>
    <submittedName>
        <fullName evidence="11">Nucleoside permease</fullName>
    </submittedName>
</protein>
<dbReference type="GO" id="GO:0005337">
    <property type="term" value="F:nucleoside transmembrane transporter activity"/>
    <property type="evidence" value="ECO:0007669"/>
    <property type="project" value="InterPro"/>
</dbReference>
<feature type="domain" description="Nucleoside transporter/FeoB GTPase Gate" evidence="10">
    <location>
        <begin position="93"/>
        <end position="190"/>
    </location>
</feature>
<reference evidence="12" key="2">
    <citation type="submission" date="2012-01" db="EMBL/GenBank/DDBJ databases">
        <title>Complete sequence of chromosome of Rahnella aquatilis CIP 78.65.</title>
        <authorList>
            <person name="Lucas S."/>
            <person name="Han J."/>
            <person name="Lapidus A."/>
            <person name="Cheng J.-F."/>
            <person name="Goodwin L."/>
            <person name="Pitluck S."/>
            <person name="Peters L."/>
            <person name="Ovchinnikova G."/>
            <person name="Held B."/>
            <person name="Detter J.C."/>
            <person name="Han C."/>
            <person name="Tapia R."/>
            <person name="Land M."/>
            <person name="Hauser L."/>
            <person name="Kyrpides N."/>
            <person name="Ivanova N."/>
            <person name="Pagani I."/>
            <person name="Sobecky P."/>
            <person name="Martinez R."/>
            <person name="Woyke T."/>
        </authorList>
    </citation>
    <scope>NUCLEOTIDE SEQUENCE [LARGE SCALE GENOMIC DNA]</scope>
    <source>
        <strain evidence="12">ATCC 33071 / DSM 4594 / JCM 1683 / NBRC 105701 / NCIMB 13365 / CIP 78.65</strain>
    </source>
</reference>
<evidence type="ECO:0000313" key="12">
    <source>
        <dbReference type="Proteomes" id="UP000009010"/>
    </source>
</evidence>
<dbReference type="HOGENOM" id="CLU_016813_4_2_6"/>
<evidence type="ECO:0000259" key="9">
    <source>
        <dbReference type="Pfam" id="PF07662"/>
    </source>
</evidence>
<dbReference type="Proteomes" id="UP000009010">
    <property type="component" value="Chromosome"/>
</dbReference>
<keyword evidence="6 7" id="KW-0472">Membrane</keyword>
<dbReference type="InterPro" id="IPR011642">
    <property type="entry name" value="Gate_dom"/>
</dbReference>
<dbReference type="eggNOG" id="COG1972">
    <property type="taxonomic scope" value="Bacteria"/>
</dbReference>